<keyword evidence="4" id="KW-1185">Reference proteome</keyword>
<comment type="caution">
    <text evidence="3">The sequence shown here is derived from an EMBL/GenBank/DDBJ whole genome shotgun (WGS) entry which is preliminary data.</text>
</comment>
<feature type="transmembrane region" description="Helical" evidence="1">
    <location>
        <begin position="188"/>
        <end position="211"/>
    </location>
</feature>
<feature type="signal peptide" evidence="2">
    <location>
        <begin position="1"/>
        <end position="22"/>
    </location>
</feature>
<evidence type="ECO:0000256" key="2">
    <source>
        <dbReference type="SAM" id="SignalP"/>
    </source>
</evidence>
<keyword evidence="1" id="KW-0472">Membrane</keyword>
<dbReference type="AlphaFoldDB" id="A0A812CFN5"/>
<accession>A0A812CFN5</accession>
<name>A0A812CFN5_ACAPH</name>
<dbReference type="OrthoDB" id="6132405at2759"/>
<keyword evidence="2" id="KW-0732">Signal</keyword>
<keyword evidence="1" id="KW-1133">Transmembrane helix</keyword>
<sequence>METVRAVMLVAIAFSLIVGINGYCNLQHELQDCVDILQPGIQFKDITGNQPTWNRTQLDHACSHLTGFFQCYDDTVIKCNDESLRKVKIIFTKTFGYICGDGRELYLKTHVCLNQEPVKSNVKECMSYAHSPHFIQTKDDACDKINDLTRCVERAAAPCGEDSKAFLTGFIKRILDGLINCGGLSHGIIAAIIAAVCVTVVLIAFVIKALIQRKSNTSFERMES</sequence>
<gene>
    <name evidence="3" type="ORF">SPHA_38350</name>
</gene>
<evidence type="ECO:0000256" key="1">
    <source>
        <dbReference type="SAM" id="Phobius"/>
    </source>
</evidence>
<feature type="chain" id="PRO_5032832479" evidence="2">
    <location>
        <begin position="23"/>
        <end position="224"/>
    </location>
</feature>
<organism evidence="3 4">
    <name type="scientific">Acanthosepion pharaonis</name>
    <name type="common">Pharaoh cuttlefish</name>
    <name type="synonym">Sepia pharaonis</name>
    <dbReference type="NCBI Taxonomy" id="158019"/>
    <lineage>
        <taxon>Eukaryota</taxon>
        <taxon>Metazoa</taxon>
        <taxon>Spiralia</taxon>
        <taxon>Lophotrochozoa</taxon>
        <taxon>Mollusca</taxon>
        <taxon>Cephalopoda</taxon>
        <taxon>Coleoidea</taxon>
        <taxon>Decapodiformes</taxon>
        <taxon>Sepiida</taxon>
        <taxon>Sepiina</taxon>
        <taxon>Sepiidae</taxon>
        <taxon>Acanthosepion</taxon>
    </lineage>
</organism>
<protein>
    <submittedName>
        <fullName evidence="3">Uncharacterized protein</fullName>
    </submittedName>
</protein>
<keyword evidence="1" id="KW-0812">Transmembrane</keyword>
<reference evidence="3" key="1">
    <citation type="submission" date="2021-01" db="EMBL/GenBank/DDBJ databases">
        <authorList>
            <person name="Li R."/>
            <person name="Bekaert M."/>
        </authorList>
    </citation>
    <scope>NUCLEOTIDE SEQUENCE</scope>
    <source>
        <strain evidence="3">Farmed</strain>
    </source>
</reference>
<evidence type="ECO:0000313" key="4">
    <source>
        <dbReference type="Proteomes" id="UP000597762"/>
    </source>
</evidence>
<dbReference type="Proteomes" id="UP000597762">
    <property type="component" value="Unassembled WGS sequence"/>
</dbReference>
<proteinExistence type="predicted"/>
<dbReference type="EMBL" id="CAHIKZ030001735">
    <property type="protein sequence ID" value="CAE1273636.1"/>
    <property type="molecule type" value="Genomic_DNA"/>
</dbReference>
<evidence type="ECO:0000313" key="3">
    <source>
        <dbReference type="EMBL" id="CAE1273636.1"/>
    </source>
</evidence>